<organism evidence="1 2">
    <name type="scientific">Roseateles saccharophilus</name>
    <name type="common">Pseudomonas saccharophila</name>
    <dbReference type="NCBI Taxonomy" id="304"/>
    <lineage>
        <taxon>Bacteria</taxon>
        <taxon>Pseudomonadati</taxon>
        <taxon>Pseudomonadota</taxon>
        <taxon>Betaproteobacteria</taxon>
        <taxon>Burkholderiales</taxon>
        <taxon>Sphaerotilaceae</taxon>
        <taxon>Roseateles</taxon>
    </lineage>
</organism>
<comment type="caution">
    <text evidence="1">The sequence shown here is derived from an EMBL/GenBank/DDBJ whole genome shotgun (WGS) entry which is preliminary data.</text>
</comment>
<reference evidence="1 2" key="1">
    <citation type="submission" date="2019-03" db="EMBL/GenBank/DDBJ databases">
        <title>Genomic Encyclopedia of Type Strains, Phase IV (KMG-IV): sequencing the most valuable type-strain genomes for metagenomic binning, comparative biology and taxonomic classification.</title>
        <authorList>
            <person name="Goeker M."/>
        </authorList>
    </citation>
    <scope>NUCLEOTIDE SEQUENCE [LARGE SCALE GENOMIC DNA]</scope>
    <source>
        <strain evidence="1 2">DSM 654</strain>
    </source>
</reference>
<dbReference type="RefSeq" id="WP_165917675.1">
    <property type="nucleotide sequence ID" value="NZ_SGUF01000040.1"/>
</dbReference>
<evidence type="ECO:0000313" key="1">
    <source>
        <dbReference type="EMBL" id="TCU88999.1"/>
    </source>
</evidence>
<dbReference type="EMBL" id="SMBU01000036">
    <property type="protein sequence ID" value="TCU88999.1"/>
    <property type="molecule type" value="Genomic_DNA"/>
</dbReference>
<protein>
    <submittedName>
        <fullName evidence="1">Uncharacterized protein</fullName>
    </submittedName>
</protein>
<keyword evidence="2" id="KW-1185">Reference proteome</keyword>
<evidence type="ECO:0000313" key="2">
    <source>
        <dbReference type="Proteomes" id="UP000295110"/>
    </source>
</evidence>
<accession>A0A4R3UJP9</accession>
<proteinExistence type="predicted"/>
<dbReference type="Proteomes" id="UP000295110">
    <property type="component" value="Unassembled WGS sequence"/>
</dbReference>
<name>A0A4R3UJP9_ROSSA</name>
<sequence length="50" mass="6128">MAVELYLFVEHLFLLVESRYANQIRRHFDDRDRHNLIEPDFDQPPDDPPF</sequence>
<gene>
    <name evidence="1" type="ORF">EV671_103630</name>
</gene>
<dbReference type="AlphaFoldDB" id="A0A4R3UJP9"/>